<comment type="similarity">
    <text evidence="1">In the N-terminal section; belongs to the CoaE family.</text>
</comment>
<keyword evidence="6 7" id="KW-0173">Coenzyme A biosynthesis</keyword>
<dbReference type="NCBIfam" id="TIGR00152">
    <property type="entry name" value="dephospho-CoA kinase"/>
    <property type="match status" value="1"/>
</dbReference>
<keyword evidence="4 7" id="KW-0547">Nucleotide-binding</keyword>
<dbReference type="EC" id="2.7.1.24" evidence="7 8"/>
<sequence>MIFGVFGATLVGVLRVGLTGGIGAGKSTVSKVLAELGAVIVDADLIAREVVEPGTPGLAALVEAFGDGILHPDGTLNRPALAERAFGSDESRLLLNSILHPRIGQRTAELVDGAPSDAIVVQDIPLLVEGRMAPVFNLVVVVYVHEAERVRRLVELRGMPEADARARIAAQATDDQRRAAADVWLDNSGAPELIDAQVRALYTDRLLPFERNLRTRTAVSVPPIVRPADPEWAAQGERLVERLRLVCGDRAVRVDHVGSTAVPGLDARDLIDVQITVPDLATADALTEPLAAAGFPPIVDATLDEPRPAYGVGGEADPALWDKRTHGGADPGRPVEISLRVDGWPGQRFALLLRDWLRADATARAEFLEVKQTAMRWAAADTREPDATVTYAAALDPWFDLGYQRAWEWAEQNGWSAQG</sequence>
<evidence type="ECO:0000256" key="5">
    <source>
        <dbReference type="ARBA" id="ARBA00022840"/>
    </source>
</evidence>
<comment type="subcellular location">
    <subcellularLocation>
        <location evidence="7">Cytoplasm</location>
    </subcellularLocation>
</comment>
<evidence type="ECO:0000256" key="7">
    <source>
        <dbReference type="HAMAP-Rule" id="MF_00376"/>
    </source>
</evidence>
<keyword evidence="7 9" id="KW-0418">Kinase</keyword>
<dbReference type="AlphaFoldDB" id="A0A3S3EAM6"/>
<dbReference type="InterPro" id="IPR001977">
    <property type="entry name" value="Depp_CoAkinase"/>
</dbReference>
<evidence type="ECO:0000256" key="3">
    <source>
        <dbReference type="ARBA" id="ARBA00022490"/>
    </source>
</evidence>
<dbReference type="HAMAP" id="MF_00376">
    <property type="entry name" value="Dephospho_CoA_kinase"/>
    <property type="match status" value="1"/>
</dbReference>
<comment type="similarity">
    <text evidence="7">Belongs to the CoaE family.</text>
</comment>
<evidence type="ECO:0000256" key="8">
    <source>
        <dbReference type="NCBIfam" id="TIGR00152"/>
    </source>
</evidence>
<dbReference type="PANTHER" id="PTHR10695:SF46">
    <property type="entry name" value="BIFUNCTIONAL COENZYME A SYNTHASE-RELATED"/>
    <property type="match status" value="1"/>
</dbReference>
<evidence type="ECO:0000256" key="6">
    <source>
        <dbReference type="ARBA" id="ARBA00022993"/>
    </source>
</evidence>
<dbReference type="Proteomes" id="UP000286208">
    <property type="component" value="Unassembled WGS sequence"/>
</dbReference>
<evidence type="ECO:0000256" key="1">
    <source>
        <dbReference type="ARBA" id="ARBA00008826"/>
    </source>
</evidence>
<evidence type="ECO:0000256" key="4">
    <source>
        <dbReference type="ARBA" id="ARBA00022741"/>
    </source>
</evidence>
<dbReference type="InterPro" id="IPR007344">
    <property type="entry name" value="GrpB/CoaE"/>
</dbReference>
<dbReference type="Gene3D" id="3.30.460.10">
    <property type="entry name" value="Beta Polymerase, domain 2"/>
    <property type="match status" value="1"/>
</dbReference>
<dbReference type="Pfam" id="PF04229">
    <property type="entry name" value="GrpB"/>
    <property type="match status" value="1"/>
</dbReference>
<evidence type="ECO:0000313" key="9">
    <source>
        <dbReference type="EMBL" id="RVW09190.1"/>
    </source>
</evidence>
<dbReference type="Pfam" id="PF01121">
    <property type="entry name" value="CoaE"/>
    <property type="match status" value="1"/>
</dbReference>
<comment type="catalytic activity">
    <reaction evidence="7">
        <text>3'-dephospho-CoA + ATP = ADP + CoA + H(+)</text>
        <dbReference type="Rhea" id="RHEA:18245"/>
        <dbReference type="ChEBI" id="CHEBI:15378"/>
        <dbReference type="ChEBI" id="CHEBI:30616"/>
        <dbReference type="ChEBI" id="CHEBI:57287"/>
        <dbReference type="ChEBI" id="CHEBI:57328"/>
        <dbReference type="ChEBI" id="CHEBI:456216"/>
        <dbReference type="EC" id="2.7.1.24"/>
    </reaction>
</comment>
<keyword evidence="3 7" id="KW-0963">Cytoplasm</keyword>
<dbReference type="EMBL" id="RKLP01000006">
    <property type="protein sequence ID" value="RVW09190.1"/>
    <property type="molecule type" value="Genomic_DNA"/>
</dbReference>
<feature type="binding site" evidence="7">
    <location>
        <begin position="23"/>
        <end position="28"/>
    </location>
    <ligand>
        <name>ATP</name>
        <dbReference type="ChEBI" id="CHEBI:30616"/>
    </ligand>
</feature>
<comment type="function">
    <text evidence="7">Catalyzes the phosphorylation of the 3'-hydroxyl group of dephosphocoenzyme A to form coenzyme A.</text>
</comment>
<reference evidence="9 10" key="1">
    <citation type="submission" date="2018-11" db="EMBL/GenBank/DDBJ databases">
        <title>Rhodococcus spongicola sp. nov. and Rhodococcus xishaensis sp. nov. from marine sponges.</title>
        <authorList>
            <person name="Li L."/>
            <person name="Lin H.W."/>
        </authorList>
    </citation>
    <scope>NUCLEOTIDE SEQUENCE [LARGE SCALE GENOMIC DNA]</scope>
    <source>
        <strain evidence="9 10">CCTCC AB2014297</strain>
    </source>
</reference>
<protein>
    <recommendedName>
        <fullName evidence="7 8">Dephospho-CoA kinase</fullName>
        <ecNumber evidence="7 8">2.7.1.24</ecNumber>
    </recommendedName>
    <alternativeName>
        <fullName evidence="7">Dephosphocoenzyme A kinase</fullName>
    </alternativeName>
</protein>
<evidence type="ECO:0000256" key="2">
    <source>
        <dbReference type="ARBA" id="ARBA00011058"/>
    </source>
</evidence>
<gene>
    <name evidence="7" type="primary">coaE</name>
    <name evidence="9" type="ORF">EGT67_13730</name>
</gene>
<dbReference type="SUPFAM" id="SSF81301">
    <property type="entry name" value="Nucleotidyltransferase"/>
    <property type="match status" value="1"/>
</dbReference>
<accession>A0A3S3EAM6</accession>
<keyword evidence="10" id="KW-1185">Reference proteome</keyword>
<proteinExistence type="inferred from homology"/>
<keyword evidence="7 9" id="KW-0808">Transferase</keyword>
<dbReference type="GO" id="GO:0005737">
    <property type="term" value="C:cytoplasm"/>
    <property type="evidence" value="ECO:0007669"/>
    <property type="project" value="UniProtKB-SubCell"/>
</dbReference>
<dbReference type="UniPathway" id="UPA00241">
    <property type="reaction ID" value="UER00356"/>
</dbReference>
<dbReference type="Gene3D" id="3.40.50.300">
    <property type="entry name" value="P-loop containing nucleotide triphosphate hydrolases"/>
    <property type="match status" value="1"/>
</dbReference>
<keyword evidence="5 7" id="KW-0067">ATP-binding</keyword>
<comment type="pathway">
    <text evidence="7">Cofactor biosynthesis; coenzyme A biosynthesis; CoA from (R)-pantothenate: step 5/5.</text>
</comment>
<dbReference type="SUPFAM" id="SSF52540">
    <property type="entry name" value="P-loop containing nucleoside triphosphate hydrolases"/>
    <property type="match status" value="1"/>
</dbReference>
<evidence type="ECO:0000313" key="10">
    <source>
        <dbReference type="Proteomes" id="UP000286208"/>
    </source>
</evidence>
<dbReference type="OrthoDB" id="9812943at2"/>
<dbReference type="InterPro" id="IPR043519">
    <property type="entry name" value="NT_sf"/>
</dbReference>
<comment type="similarity">
    <text evidence="2">In the C-terminal section; belongs to the UPF0157 (GrpB) family.</text>
</comment>
<dbReference type="PANTHER" id="PTHR10695">
    <property type="entry name" value="DEPHOSPHO-COA KINASE-RELATED"/>
    <property type="match status" value="1"/>
</dbReference>
<dbReference type="GO" id="GO:0005524">
    <property type="term" value="F:ATP binding"/>
    <property type="evidence" value="ECO:0007669"/>
    <property type="project" value="UniProtKB-UniRule"/>
</dbReference>
<comment type="caution">
    <text evidence="9">The sequence shown here is derived from an EMBL/GenBank/DDBJ whole genome shotgun (WGS) entry which is preliminary data.</text>
</comment>
<dbReference type="InterPro" id="IPR027417">
    <property type="entry name" value="P-loop_NTPase"/>
</dbReference>
<dbReference type="NCBIfam" id="NF002879">
    <property type="entry name" value="PRK03333.1"/>
    <property type="match status" value="1"/>
</dbReference>
<name>A0A3S3EAM6_9NOCA</name>
<organism evidence="9 10">
    <name type="scientific">Prescottella agglutinans</name>
    <dbReference type="NCBI Taxonomy" id="1644129"/>
    <lineage>
        <taxon>Bacteria</taxon>
        <taxon>Bacillati</taxon>
        <taxon>Actinomycetota</taxon>
        <taxon>Actinomycetes</taxon>
        <taxon>Mycobacteriales</taxon>
        <taxon>Nocardiaceae</taxon>
        <taxon>Prescottella</taxon>
    </lineage>
</organism>
<dbReference type="PROSITE" id="PS51219">
    <property type="entry name" value="DPCK"/>
    <property type="match status" value="1"/>
</dbReference>
<dbReference type="CDD" id="cd02022">
    <property type="entry name" value="DPCK"/>
    <property type="match status" value="1"/>
</dbReference>
<dbReference type="GO" id="GO:0015937">
    <property type="term" value="P:coenzyme A biosynthetic process"/>
    <property type="evidence" value="ECO:0007669"/>
    <property type="project" value="UniProtKB-UniRule"/>
</dbReference>
<dbReference type="GO" id="GO:0004140">
    <property type="term" value="F:dephospho-CoA kinase activity"/>
    <property type="evidence" value="ECO:0007669"/>
    <property type="project" value="UniProtKB-UniRule"/>
</dbReference>